<dbReference type="EMBL" id="MQVX01000001">
    <property type="protein sequence ID" value="PQJ16359.1"/>
    <property type="molecule type" value="Genomic_DNA"/>
</dbReference>
<comment type="similarity">
    <text evidence="1">Belongs to the 4-hydroxybenzoyl-CoA thioesterase family.</text>
</comment>
<dbReference type="OrthoDB" id="760345at2"/>
<gene>
    <name evidence="3" type="ORF">BST99_12100</name>
</gene>
<dbReference type="Pfam" id="PF13279">
    <property type="entry name" value="4HBT_2"/>
    <property type="match status" value="1"/>
</dbReference>
<dbReference type="PANTHER" id="PTHR31793">
    <property type="entry name" value="4-HYDROXYBENZOYL-COA THIOESTERASE FAMILY MEMBER"/>
    <property type="match status" value="1"/>
</dbReference>
<dbReference type="RefSeq" id="WP_105002032.1">
    <property type="nucleotide sequence ID" value="NZ_MQVX01000001.1"/>
</dbReference>
<proteinExistence type="inferred from homology"/>
<protein>
    <submittedName>
        <fullName evidence="3">Thioesterase</fullName>
    </submittedName>
</protein>
<dbReference type="InterPro" id="IPR029069">
    <property type="entry name" value="HotDog_dom_sf"/>
</dbReference>
<dbReference type="Proteomes" id="UP000239366">
    <property type="component" value="Unassembled WGS sequence"/>
</dbReference>
<dbReference type="AlphaFoldDB" id="A0A2S7T8V9"/>
<reference evidence="4" key="1">
    <citation type="submission" date="2016-11" db="EMBL/GenBank/DDBJ databases">
        <title>Trade-off between light-utilization and light-protection in marine flavobacteria.</title>
        <authorList>
            <person name="Kumagai Y."/>
            <person name="Yoshizawa S."/>
            <person name="Kogure K."/>
        </authorList>
    </citation>
    <scope>NUCLEOTIDE SEQUENCE [LARGE SCALE GENOMIC DNA]</scope>
    <source>
        <strain evidence="4">SG-18</strain>
    </source>
</reference>
<evidence type="ECO:0000256" key="2">
    <source>
        <dbReference type="ARBA" id="ARBA00022801"/>
    </source>
</evidence>
<evidence type="ECO:0000313" key="4">
    <source>
        <dbReference type="Proteomes" id="UP000239366"/>
    </source>
</evidence>
<dbReference type="SUPFAM" id="SSF54637">
    <property type="entry name" value="Thioesterase/thiol ester dehydrase-isomerase"/>
    <property type="match status" value="1"/>
</dbReference>
<keyword evidence="2" id="KW-0378">Hydrolase</keyword>
<dbReference type="InterPro" id="IPR050563">
    <property type="entry name" value="4-hydroxybenzoyl-CoA_TE"/>
</dbReference>
<evidence type="ECO:0000256" key="1">
    <source>
        <dbReference type="ARBA" id="ARBA00005953"/>
    </source>
</evidence>
<accession>A0A2S7T8V9</accession>
<comment type="caution">
    <text evidence="3">The sequence shown here is derived from an EMBL/GenBank/DDBJ whole genome shotgun (WGS) entry which is preliminary data.</text>
</comment>
<dbReference type="Gene3D" id="3.10.129.10">
    <property type="entry name" value="Hotdog Thioesterase"/>
    <property type="match status" value="1"/>
</dbReference>
<dbReference type="CDD" id="cd00586">
    <property type="entry name" value="4HBT"/>
    <property type="match status" value="1"/>
</dbReference>
<evidence type="ECO:0000313" key="3">
    <source>
        <dbReference type="EMBL" id="PQJ16359.1"/>
    </source>
</evidence>
<keyword evidence="4" id="KW-1185">Reference proteome</keyword>
<dbReference type="PANTHER" id="PTHR31793:SF27">
    <property type="entry name" value="NOVEL THIOESTERASE SUPERFAMILY DOMAIN AND SAPOSIN A-TYPE DOMAIN CONTAINING PROTEIN (0610012H03RIK)"/>
    <property type="match status" value="1"/>
</dbReference>
<sequence>MFIKDFEVRWSDLDANGHLANSAYVNFMSHTRMAFLTQAGFSYETLGKNTLGPVVFYEHLYYFKEVLPGVPVRVSLELAGMSEDGTFFEFLHKFFDPEGKNIARCEMMGAWIDLKSRKLSPLPEEFLAQFKGMERAENFRWLKPEDTRAHGRRPEHL</sequence>
<dbReference type="GO" id="GO:0047617">
    <property type="term" value="F:fatty acyl-CoA hydrolase activity"/>
    <property type="evidence" value="ECO:0007669"/>
    <property type="project" value="TreeGrafter"/>
</dbReference>
<organism evidence="3 4">
    <name type="scientific">Aureicoccus marinus</name>
    <dbReference type="NCBI Taxonomy" id="754435"/>
    <lineage>
        <taxon>Bacteria</taxon>
        <taxon>Pseudomonadati</taxon>
        <taxon>Bacteroidota</taxon>
        <taxon>Flavobacteriia</taxon>
        <taxon>Flavobacteriales</taxon>
        <taxon>Flavobacteriaceae</taxon>
        <taxon>Aureicoccus</taxon>
    </lineage>
</organism>
<name>A0A2S7T8V9_9FLAO</name>